<gene>
    <name evidence="1" type="ORF">PPRIM_AZ9-3.1.T0890079</name>
</gene>
<proteinExistence type="predicted"/>
<evidence type="ECO:0000313" key="1">
    <source>
        <dbReference type="EMBL" id="CAD8091824.1"/>
    </source>
</evidence>
<evidence type="ECO:0000313" key="2">
    <source>
        <dbReference type="Proteomes" id="UP000688137"/>
    </source>
</evidence>
<protein>
    <submittedName>
        <fullName evidence="1">Uncharacterized protein</fullName>
    </submittedName>
</protein>
<dbReference type="AlphaFoldDB" id="A0A8S1NXC6"/>
<dbReference type="OMA" id="NQKWNIY"/>
<organism evidence="1 2">
    <name type="scientific">Paramecium primaurelia</name>
    <dbReference type="NCBI Taxonomy" id="5886"/>
    <lineage>
        <taxon>Eukaryota</taxon>
        <taxon>Sar</taxon>
        <taxon>Alveolata</taxon>
        <taxon>Ciliophora</taxon>
        <taxon>Intramacronucleata</taxon>
        <taxon>Oligohymenophorea</taxon>
        <taxon>Peniculida</taxon>
        <taxon>Parameciidae</taxon>
        <taxon>Paramecium</taxon>
    </lineage>
</organism>
<keyword evidence="2" id="KW-1185">Reference proteome</keyword>
<reference evidence="1" key="1">
    <citation type="submission" date="2021-01" db="EMBL/GenBank/DDBJ databases">
        <authorList>
            <consortium name="Genoscope - CEA"/>
            <person name="William W."/>
        </authorList>
    </citation>
    <scope>NUCLEOTIDE SEQUENCE</scope>
</reference>
<comment type="caution">
    <text evidence="1">The sequence shown here is derived from an EMBL/GenBank/DDBJ whole genome shotgun (WGS) entry which is preliminary data.</text>
</comment>
<dbReference type="Proteomes" id="UP000688137">
    <property type="component" value="Unassembled WGS sequence"/>
</dbReference>
<dbReference type="EMBL" id="CAJJDM010000092">
    <property type="protein sequence ID" value="CAD8091824.1"/>
    <property type="molecule type" value="Genomic_DNA"/>
</dbReference>
<accession>A0A8S1NXC6</accession>
<name>A0A8S1NXC6_PARPR</name>
<sequence>MEQFTEEDEIHLMPIRKKPKIQEVNNSNLNSKQQYCLKQSIIKSNLKKIDLKIQASLIDSLKLTENIQPDCQESSLNIDFNEWQHQNFVFKLKQQSHNSDIENDYKIIQYFSDFNQKWNIYPYKHFVDLKPETDYIIMKQPLYESKIINKVNQKQNQIKVIPLQQTDKLMFQ</sequence>